<protein>
    <submittedName>
        <fullName evidence="2">Uncharacterized protein</fullName>
    </submittedName>
</protein>
<evidence type="ECO:0000313" key="2">
    <source>
        <dbReference type="EMBL" id="NYI06304.1"/>
    </source>
</evidence>
<name>A0A853A049_9ACTN</name>
<dbReference type="Proteomes" id="UP000567795">
    <property type="component" value="Unassembled WGS sequence"/>
</dbReference>
<evidence type="ECO:0000256" key="1">
    <source>
        <dbReference type="SAM" id="MobiDB-lite"/>
    </source>
</evidence>
<gene>
    <name evidence="2" type="ORF">FHU37_003247</name>
</gene>
<evidence type="ECO:0000313" key="3">
    <source>
        <dbReference type="Proteomes" id="UP000567795"/>
    </source>
</evidence>
<feature type="compositionally biased region" description="Basic and acidic residues" evidence="1">
    <location>
        <begin position="70"/>
        <end position="83"/>
    </location>
</feature>
<sequence>MAPEGKIKSPHQKRARNRRRVAAGVVAPLTLAFVGMADPAAALTRNAGAVDSYNFLTDLIVLDLFGGDKGDGKKEEPKKEEPPKNGNGGNGGNGDVVCGVDVDNASQGERSWIAVIEDDEVYVGVRRVNQDDVDEYVWDSATDDNANSPSNVCGIGVFAAGPGQPPGVQATVVVVTEDGELFETTCTQGVAMGGNTTITCDAPWANVNEPV</sequence>
<organism evidence="2 3">
    <name type="scientific">Allostreptomyces psammosilenae</name>
    <dbReference type="NCBI Taxonomy" id="1892865"/>
    <lineage>
        <taxon>Bacteria</taxon>
        <taxon>Bacillati</taxon>
        <taxon>Actinomycetota</taxon>
        <taxon>Actinomycetes</taxon>
        <taxon>Kitasatosporales</taxon>
        <taxon>Streptomycetaceae</taxon>
        <taxon>Allostreptomyces</taxon>
    </lineage>
</organism>
<proteinExistence type="predicted"/>
<comment type="caution">
    <text evidence="2">The sequence shown here is derived from an EMBL/GenBank/DDBJ whole genome shotgun (WGS) entry which is preliminary data.</text>
</comment>
<dbReference type="AlphaFoldDB" id="A0A853A049"/>
<dbReference type="RefSeq" id="WP_179814913.1">
    <property type="nucleotide sequence ID" value="NZ_JACBZD010000001.1"/>
</dbReference>
<reference evidence="2 3" key="1">
    <citation type="submission" date="2020-07" db="EMBL/GenBank/DDBJ databases">
        <title>Sequencing the genomes of 1000 actinobacteria strains.</title>
        <authorList>
            <person name="Klenk H.-P."/>
        </authorList>
    </citation>
    <scope>NUCLEOTIDE SEQUENCE [LARGE SCALE GENOMIC DNA]</scope>
    <source>
        <strain evidence="2 3">DSM 42178</strain>
    </source>
</reference>
<dbReference type="EMBL" id="JACBZD010000001">
    <property type="protein sequence ID" value="NYI06304.1"/>
    <property type="molecule type" value="Genomic_DNA"/>
</dbReference>
<keyword evidence="3" id="KW-1185">Reference proteome</keyword>
<accession>A0A853A049</accession>
<feature type="region of interest" description="Disordered" evidence="1">
    <location>
        <begin position="70"/>
        <end position="94"/>
    </location>
</feature>